<evidence type="ECO:0000313" key="1">
    <source>
        <dbReference type="EMBL" id="MBF5059411.1"/>
    </source>
</evidence>
<name>A0ABS0AZ60_9BACT</name>
<accession>A0ABS0AZ60</accession>
<sequence>MATSVGRIDLVSETPQMVCIFELKLDKTAAIAFSQAEAKRYRERYSLDGKEILVLGVNFSSQSRNIGDWKGALYSSSGNLKQEFRPNI</sequence>
<dbReference type="Proteomes" id="UP001194714">
    <property type="component" value="Unassembled WGS sequence"/>
</dbReference>
<evidence type="ECO:0000313" key="2">
    <source>
        <dbReference type="Proteomes" id="UP001194714"/>
    </source>
</evidence>
<keyword evidence="2" id="KW-1185">Reference proteome</keyword>
<evidence type="ECO:0008006" key="3">
    <source>
        <dbReference type="Google" id="ProtNLM"/>
    </source>
</evidence>
<protein>
    <recommendedName>
        <fullName evidence="3">AAA-ATPase-like domain-containing protein</fullName>
    </recommendedName>
</protein>
<dbReference type="Pfam" id="PF08011">
    <property type="entry name" value="PDDEXK_9"/>
    <property type="match status" value="1"/>
</dbReference>
<reference evidence="1 2" key="1">
    <citation type="submission" date="2020-01" db="EMBL/GenBank/DDBJ databases">
        <title>Draft genome sequence of Cand. Neptunochlamydia vexilliferae K9.</title>
        <authorList>
            <person name="Schulz F."/>
            <person name="Koestlbacher S."/>
            <person name="Wascher F."/>
            <person name="Pizzetti I."/>
            <person name="Horn M."/>
        </authorList>
    </citation>
    <scope>NUCLEOTIDE SEQUENCE [LARGE SCALE GENOMIC DNA]</scope>
    <source>
        <strain evidence="1 2">K9</strain>
    </source>
</reference>
<dbReference type="EMBL" id="JAAEJV010000021">
    <property type="protein sequence ID" value="MBF5059411.1"/>
    <property type="molecule type" value="Genomic_DNA"/>
</dbReference>
<gene>
    <name evidence="1" type="ORF">NEPTK9_000925</name>
</gene>
<proteinExistence type="predicted"/>
<comment type="caution">
    <text evidence="1">The sequence shown here is derived from an EMBL/GenBank/DDBJ whole genome shotgun (WGS) entry which is preliminary data.</text>
</comment>
<dbReference type="InterPro" id="IPR012547">
    <property type="entry name" value="PDDEXK_9"/>
</dbReference>
<organism evidence="1 2">
    <name type="scientific">Candidatus Neptunichlamydia vexilliferae</name>
    <dbReference type="NCBI Taxonomy" id="1651774"/>
    <lineage>
        <taxon>Bacteria</taxon>
        <taxon>Pseudomonadati</taxon>
        <taxon>Chlamydiota</taxon>
        <taxon>Chlamydiia</taxon>
        <taxon>Parachlamydiales</taxon>
        <taxon>Simkaniaceae</taxon>
        <taxon>Candidatus Neptunichlamydia</taxon>
    </lineage>
</organism>